<dbReference type="AlphaFoldDB" id="A0A7Y9JCD9"/>
<comment type="caution">
    <text evidence="2">The sequence shown here is derived from an EMBL/GenBank/DDBJ whole genome shotgun (WGS) entry which is preliminary data.</text>
</comment>
<keyword evidence="3" id="KW-1185">Reference proteome</keyword>
<feature type="chain" id="PRO_5031466039" evidence="1">
    <location>
        <begin position="33"/>
        <end position="291"/>
    </location>
</feature>
<accession>A0A7Y9JCD9</accession>
<feature type="signal peptide" evidence="1">
    <location>
        <begin position="1"/>
        <end position="32"/>
    </location>
</feature>
<evidence type="ECO:0000313" key="2">
    <source>
        <dbReference type="EMBL" id="NYD43146.1"/>
    </source>
</evidence>
<evidence type="ECO:0000256" key="1">
    <source>
        <dbReference type="SAM" id="SignalP"/>
    </source>
</evidence>
<proteinExistence type="predicted"/>
<gene>
    <name evidence="2" type="ORF">BJZ21_003229</name>
</gene>
<protein>
    <submittedName>
        <fullName evidence="2">Uncharacterized protein</fullName>
    </submittedName>
</protein>
<name>A0A7Y9JCD9_9ACTN</name>
<evidence type="ECO:0000313" key="3">
    <source>
        <dbReference type="Proteomes" id="UP000535511"/>
    </source>
</evidence>
<dbReference type="RefSeq" id="WP_179664699.1">
    <property type="nucleotide sequence ID" value="NZ_JACCBG010000001.1"/>
</dbReference>
<organism evidence="2 3">
    <name type="scientific">Nocardioides panaciterrulae</name>
    <dbReference type="NCBI Taxonomy" id="661492"/>
    <lineage>
        <taxon>Bacteria</taxon>
        <taxon>Bacillati</taxon>
        <taxon>Actinomycetota</taxon>
        <taxon>Actinomycetes</taxon>
        <taxon>Propionibacteriales</taxon>
        <taxon>Nocardioidaceae</taxon>
        <taxon>Nocardioides</taxon>
    </lineage>
</organism>
<keyword evidence="1" id="KW-0732">Signal</keyword>
<sequence length="291" mass="31494">MSIARSPRIVAALTVLGLATSGLLTAPASATAAPGAAADLSVHGVPTVVATMTKKHIRLSVGNHMRAGRVMFKVVAGDHHGHELQLLRLHHGYTARQAQADFGKAFRGNVAAVNRVDDHITFLGGAPARPGQPGWFSVNLHANRLMVVDQNGPAATVLRVHGKPASRPTVPHDSRITALSYGFDLSSATIPAAGWTLVSNHSDQPHFVVMNRVKPGTTRKMVRDYFNSGSQKQPPWALRASTDTGVISPYRTQTFHYDLPAGRYLIMCFWPDDETGMPHAYMGMWHFVTLS</sequence>
<dbReference type="Proteomes" id="UP000535511">
    <property type="component" value="Unassembled WGS sequence"/>
</dbReference>
<dbReference type="EMBL" id="JACCBG010000001">
    <property type="protein sequence ID" value="NYD43146.1"/>
    <property type="molecule type" value="Genomic_DNA"/>
</dbReference>
<reference evidence="2 3" key="1">
    <citation type="submission" date="2020-07" db="EMBL/GenBank/DDBJ databases">
        <title>Sequencing the genomes of 1000 actinobacteria strains.</title>
        <authorList>
            <person name="Klenk H.-P."/>
        </authorList>
    </citation>
    <scope>NUCLEOTIDE SEQUENCE [LARGE SCALE GENOMIC DNA]</scope>
    <source>
        <strain evidence="2 3">DSM 21350</strain>
    </source>
</reference>